<reference evidence="2 3" key="1">
    <citation type="submission" date="2020-08" db="EMBL/GenBank/DDBJ databases">
        <title>Complete genome sequence of Entomobacter blattae G55GP.</title>
        <authorList>
            <person name="Poehlein A."/>
            <person name="Guzman J."/>
            <person name="Daniel R."/>
            <person name="Vilcinskas A."/>
        </authorList>
    </citation>
    <scope>NUCLEOTIDE SEQUENCE [LARGE SCALE GENOMIC DNA]</scope>
    <source>
        <strain evidence="2 3">G55GP</strain>
    </source>
</reference>
<dbReference type="EMBL" id="CP060244">
    <property type="protein sequence ID" value="QNT77466.1"/>
    <property type="molecule type" value="Genomic_DNA"/>
</dbReference>
<keyword evidence="1" id="KW-0472">Membrane</keyword>
<gene>
    <name evidence="2" type="ORF">JGUZn3_02080</name>
</gene>
<evidence type="ECO:0000256" key="1">
    <source>
        <dbReference type="SAM" id="Phobius"/>
    </source>
</evidence>
<accession>A0A7H1NNV6</accession>
<protein>
    <recommendedName>
        <fullName evidence="4">Capsule assembly protein Wzi</fullName>
    </recommendedName>
</protein>
<dbReference type="AlphaFoldDB" id="A0A7H1NNV6"/>
<proteinExistence type="predicted"/>
<keyword evidence="1" id="KW-1133">Transmembrane helix</keyword>
<keyword evidence="1" id="KW-0812">Transmembrane</keyword>
<dbReference type="KEGG" id="ebla:JGUZn3_02080"/>
<organism evidence="2 3">
    <name type="scientific">Entomobacter blattae</name>
    <dbReference type="NCBI Taxonomy" id="2762277"/>
    <lineage>
        <taxon>Bacteria</taxon>
        <taxon>Pseudomonadati</taxon>
        <taxon>Pseudomonadota</taxon>
        <taxon>Alphaproteobacteria</taxon>
        <taxon>Acetobacterales</taxon>
        <taxon>Acetobacteraceae</taxon>
        <taxon>Entomobacter</taxon>
    </lineage>
</organism>
<evidence type="ECO:0000313" key="2">
    <source>
        <dbReference type="EMBL" id="QNT77466.1"/>
    </source>
</evidence>
<evidence type="ECO:0000313" key="3">
    <source>
        <dbReference type="Proteomes" id="UP000516349"/>
    </source>
</evidence>
<dbReference type="Proteomes" id="UP000516349">
    <property type="component" value="Chromosome"/>
</dbReference>
<keyword evidence="3" id="KW-1185">Reference proteome</keyword>
<evidence type="ECO:0008006" key="4">
    <source>
        <dbReference type="Google" id="ProtNLM"/>
    </source>
</evidence>
<feature type="transmembrane region" description="Helical" evidence="1">
    <location>
        <begin position="15"/>
        <end position="35"/>
    </location>
</feature>
<sequence>MNIFNDNKFFLRNAFILYIGLYRWALFIVIGNFFYHTAYAKIPLLVSNTAGLYGRMDIGGALFFLPNSNFSAGSYTIHPSGQTTKHKNVFYGELYMAPHLIGSWITPWGFRAFGTLSAVGSGTFGQGDAEVISQTPGTPHAITLEEANIGAEIPLSEDKITQKLSVEGGRQRFIIDDGFLVGKGTYSAGALGAWWYAPRFAFAGPGRISFEDRFLRSDIFILENNSNNDATFDYDQPKTKFEGFDISWFQTDAKNGETYEDRKAYITLSYIHVRQADHSAHYNYSIRANRQGMHVLSLSWGGSVFASDLWAPSKDFTFFGNVVAEENAKGHNGYEGTEAYGFYAEPGFTFSDILWEPHLFYRYTHLGGAKNQEGSVKRNYDPFFLFNGSRSNYGGYWPGEIVGMYLAPLSNIAIHQIDLTATPPWHLLHNQDKLTFGLHFYSLSLIHPGGLGFAAESPKHISDEIDLSAEYVFDPSFSGALTGGIASSGSAASRLVNSSLPQGVKPIHISHYSGIIEMFFYKSF</sequence>
<name>A0A7H1NNV6_9PROT</name>